<comment type="caution">
    <text evidence="1">The sequence shown here is derived from an EMBL/GenBank/DDBJ whole genome shotgun (WGS) entry which is preliminary data.</text>
</comment>
<reference evidence="1" key="1">
    <citation type="journal article" date="2015" name="Nature">
        <title>Complex archaea that bridge the gap between prokaryotes and eukaryotes.</title>
        <authorList>
            <person name="Spang A."/>
            <person name="Saw J.H."/>
            <person name="Jorgensen S.L."/>
            <person name="Zaremba-Niedzwiedzka K."/>
            <person name="Martijn J."/>
            <person name="Lind A.E."/>
            <person name="van Eijk R."/>
            <person name="Schleper C."/>
            <person name="Guy L."/>
            <person name="Ettema T.J."/>
        </authorList>
    </citation>
    <scope>NUCLEOTIDE SEQUENCE</scope>
</reference>
<organism evidence="1">
    <name type="scientific">marine sediment metagenome</name>
    <dbReference type="NCBI Taxonomy" id="412755"/>
    <lineage>
        <taxon>unclassified sequences</taxon>
        <taxon>metagenomes</taxon>
        <taxon>ecological metagenomes</taxon>
    </lineage>
</organism>
<dbReference type="Pfam" id="PF13385">
    <property type="entry name" value="Laminin_G_3"/>
    <property type="match status" value="1"/>
</dbReference>
<protein>
    <recommendedName>
        <fullName evidence="2">LamG-like jellyroll fold domain-containing protein</fullName>
    </recommendedName>
</protein>
<dbReference type="AlphaFoldDB" id="A0A0F9H3H9"/>
<proteinExistence type="predicted"/>
<dbReference type="SUPFAM" id="SSF49899">
    <property type="entry name" value="Concanavalin A-like lectins/glucanases"/>
    <property type="match status" value="1"/>
</dbReference>
<dbReference type="InterPro" id="IPR013320">
    <property type="entry name" value="ConA-like_dom_sf"/>
</dbReference>
<sequence>MSMATRYPKSLWSFNPIPTGCVLYLPLWSPGLNGSAFKSVDPYRRECVVTGTTQSGEGRILDGDDLITHTASGWRGNDSAGTILIWFKTNTSATYQVLFGTSDTATTVRYIQLRTRITSGVLEVTQINDDAPADVLTASTDVTDNDWHLGGLKSSGSAFSISVDGVDEGALTVSDGANTGDWFADTSARDNFTIGALTYTSTILHFDGTIGEVWVGDVELSDAEILYYYNNSYPRRFV</sequence>
<evidence type="ECO:0000313" key="1">
    <source>
        <dbReference type="EMBL" id="KKL97511.1"/>
    </source>
</evidence>
<evidence type="ECO:0008006" key="2">
    <source>
        <dbReference type="Google" id="ProtNLM"/>
    </source>
</evidence>
<dbReference type="Gene3D" id="2.60.120.200">
    <property type="match status" value="1"/>
</dbReference>
<gene>
    <name evidence="1" type="ORF">LCGC14_1833730</name>
</gene>
<accession>A0A0F9H3H9</accession>
<dbReference type="EMBL" id="LAZR01018152">
    <property type="protein sequence ID" value="KKL97511.1"/>
    <property type="molecule type" value="Genomic_DNA"/>
</dbReference>
<name>A0A0F9H3H9_9ZZZZ</name>